<accession>A0A1G4PLX1</accession>
<dbReference type="EMBL" id="FMTM01000001">
    <property type="protein sequence ID" value="SCW33276.1"/>
    <property type="molecule type" value="Genomic_DNA"/>
</dbReference>
<dbReference type="Proteomes" id="UP000199542">
    <property type="component" value="Unassembled WGS sequence"/>
</dbReference>
<sequence>MQNQIVSHEGWLKARLETSVFYKDEEGPLFHTYFCYEQGIDMVNGAYQYLDLVSKGRDEDGFNFPME</sequence>
<evidence type="ECO:0000313" key="1">
    <source>
        <dbReference type="EMBL" id="SCW33276.1"/>
    </source>
</evidence>
<dbReference type="RefSeq" id="WP_233426620.1">
    <property type="nucleotide sequence ID" value="NZ_FMTM01000001.1"/>
</dbReference>
<protein>
    <submittedName>
        <fullName evidence="1">Uncharacterized protein</fullName>
    </submittedName>
</protein>
<organism evidence="1 2">
    <name type="scientific">Rhizobium mongolense subsp. loessense</name>
    <dbReference type="NCBI Taxonomy" id="158890"/>
    <lineage>
        <taxon>Bacteria</taxon>
        <taxon>Pseudomonadati</taxon>
        <taxon>Pseudomonadota</taxon>
        <taxon>Alphaproteobacteria</taxon>
        <taxon>Hyphomicrobiales</taxon>
        <taxon>Rhizobiaceae</taxon>
        <taxon>Rhizobium/Agrobacterium group</taxon>
        <taxon>Rhizobium</taxon>
    </lineage>
</organism>
<reference evidence="1 2" key="1">
    <citation type="submission" date="2016-10" db="EMBL/GenBank/DDBJ databases">
        <authorList>
            <person name="de Groot N.N."/>
        </authorList>
    </citation>
    <scope>NUCLEOTIDE SEQUENCE [LARGE SCALE GENOMIC DNA]</scope>
    <source>
        <strain evidence="1 2">CGMCC 1.3401</strain>
    </source>
</reference>
<dbReference type="Pfam" id="PF05988">
    <property type="entry name" value="DUF899"/>
    <property type="match status" value="1"/>
</dbReference>
<proteinExistence type="predicted"/>
<gene>
    <name evidence="1" type="ORF">SAMN02927900_00710</name>
</gene>
<evidence type="ECO:0000313" key="2">
    <source>
        <dbReference type="Proteomes" id="UP000199542"/>
    </source>
</evidence>
<name>A0A1G4PLX1_9HYPH</name>
<dbReference type="AlphaFoldDB" id="A0A1G4PLX1"/>
<dbReference type="InterPro" id="IPR010296">
    <property type="entry name" value="DUF899_thioredox"/>
</dbReference>